<dbReference type="Gene3D" id="3.30.9.10">
    <property type="entry name" value="D-Amino Acid Oxidase, subunit A, domain 2"/>
    <property type="match status" value="1"/>
</dbReference>
<name>A0A6P2SL69_BURL3</name>
<evidence type="ECO:0000256" key="6">
    <source>
        <dbReference type="ARBA" id="ARBA00022643"/>
    </source>
</evidence>
<evidence type="ECO:0000256" key="4">
    <source>
        <dbReference type="ARBA" id="ARBA00022490"/>
    </source>
</evidence>
<sequence>MTERYSALSLIREGLNGQRGWKAAWRDATPKRRYDAIVIGGGGHGLATAYYLAKNHGITHVALLERGWIGGGNTGRNTTIIRSNYFYPETANFFEFALKLYENLSRELNYNIMFSQRGMWILGHDRHGMEMLRRSANSMRLNGVDAELVDGAGVRRHIPGLSDSPRFPILGGLNQPRGGSARHDAVAWGYARAASALGVDIIQNCDVQGFLIEDGHVRGVETSRGTIRSETVGMAVAGHSTVVAAKAGVRLPISSYALQAFVSEPVKPCLDTVVLSPATGTYLSQSDKGELVIGAGLDLYLSYAQRGNLSWMERAAAGVVEMFPAFSRMRFLRQWAGIVDVVHDSTPIIGGTDLGGFYVNCGWGTGGFKAIPAGGWCLAHIMATGTSHPLSAAFGLERFESGALIDEASASGIAH</sequence>
<keyword evidence="7" id="KW-0547">Nucleotide-binding</keyword>
<dbReference type="GO" id="GO:0000166">
    <property type="term" value="F:nucleotide binding"/>
    <property type="evidence" value="ECO:0007669"/>
    <property type="project" value="UniProtKB-KW"/>
</dbReference>
<keyword evidence="9" id="KW-0560">Oxidoreductase</keyword>
<keyword evidence="6" id="KW-0288">FMN</keyword>
<dbReference type="InterPro" id="IPR006278">
    <property type="entry name" value="SoxB"/>
</dbReference>
<evidence type="ECO:0000256" key="1">
    <source>
        <dbReference type="ARBA" id="ARBA00001917"/>
    </source>
</evidence>
<comment type="catalytic activity">
    <reaction evidence="15">
        <text>sarcosine + O2 + H2O = formaldehyde + glycine + H2O2</text>
        <dbReference type="Rhea" id="RHEA:13313"/>
        <dbReference type="ChEBI" id="CHEBI:15377"/>
        <dbReference type="ChEBI" id="CHEBI:15379"/>
        <dbReference type="ChEBI" id="CHEBI:16240"/>
        <dbReference type="ChEBI" id="CHEBI:16842"/>
        <dbReference type="ChEBI" id="CHEBI:57305"/>
        <dbReference type="ChEBI" id="CHEBI:57433"/>
    </reaction>
</comment>
<evidence type="ECO:0000256" key="8">
    <source>
        <dbReference type="ARBA" id="ARBA00022827"/>
    </source>
</evidence>
<dbReference type="InterPro" id="IPR001763">
    <property type="entry name" value="Rhodanese-like_dom"/>
</dbReference>
<protein>
    <recommendedName>
        <fullName evidence="12">Sarcosine oxidase subunit beta</fullName>
        <ecNumber evidence="11">1.5.3.24</ecNumber>
    </recommendedName>
    <alternativeName>
        <fullName evidence="13">Sarcosine oxidase (5,10-methylenetetrahydrofolate-forming) subunit beta</fullName>
    </alternativeName>
    <alternativeName>
        <fullName evidence="14">Tetrameric sarcosine oxidase subunit beta</fullName>
    </alternativeName>
</protein>
<evidence type="ECO:0000256" key="14">
    <source>
        <dbReference type="ARBA" id="ARBA00044295"/>
    </source>
</evidence>
<dbReference type="SUPFAM" id="SSF51905">
    <property type="entry name" value="FAD/NAD(P)-binding domain"/>
    <property type="match status" value="1"/>
</dbReference>
<comment type="catalytic activity">
    <reaction evidence="16">
        <text>sarcosine + (6S)-5,6,7,8-tetrahydrofolate + O2 = (6R)-5,10-methylene-5,6,7,8-tetrahydrofolate + glycine + H2O2</text>
        <dbReference type="Rhea" id="RHEA:70455"/>
        <dbReference type="ChEBI" id="CHEBI:15379"/>
        <dbReference type="ChEBI" id="CHEBI:15636"/>
        <dbReference type="ChEBI" id="CHEBI:16240"/>
        <dbReference type="ChEBI" id="CHEBI:57305"/>
        <dbReference type="ChEBI" id="CHEBI:57433"/>
        <dbReference type="ChEBI" id="CHEBI:57453"/>
        <dbReference type="EC" id="1.5.3.24"/>
    </reaction>
</comment>
<proteinExistence type="inferred from homology"/>
<dbReference type="GO" id="GO:0005737">
    <property type="term" value="C:cytoplasm"/>
    <property type="evidence" value="ECO:0007669"/>
    <property type="project" value="UniProtKB-SubCell"/>
</dbReference>
<evidence type="ECO:0000256" key="5">
    <source>
        <dbReference type="ARBA" id="ARBA00022630"/>
    </source>
</evidence>
<evidence type="ECO:0000256" key="10">
    <source>
        <dbReference type="ARBA" id="ARBA00043973"/>
    </source>
</evidence>
<evidence type="ECO:0000256" key="12">
    <source>
        <dbReference type="ARBA" id="ARBA00044150"/>
    </source>
</evidence>
<dbReference type="EMBL" id="CABVPW010000072">
    <property type="protein sequence ID" value="VWC51057.1"/>
    <property type="molecule type" value="Genomic_DNA"/>
</dbReference>
<dbReference type="InterPro" id="IPR036188">
    <property type="entry name" value="FAD/NAD-bd_sf"/>
</dbReference>
<gene>
    <name evidence="18" type="ORF">BLA23254_07835</name>
</gene>
<dbReference type="GO" id="GO:0046653">
    <property type="term" value="P:tetrahydrofolate metabolic process"/>
    <property type="evidence" value="ECO:0007669"/>
    <property type="project" value="InterPro"/>
</dbReference>
<evidence type="ECO:0000256" key="3">
    <source>
        <dbReference type="ARBA" id="ARBA00004496"/>
    </source>
</evidence>
<evidence type="ECO:0000256" key="9">
    <source>
        <dbReference type="ARBA" id="ARBA00023002"/>
    </source>
</evidence>
<dbReference type="PANTHER" id="PTHR13847">
    <property type="entry name" value="SARCOSINE DEHYDROGENASE-RELATED"/>
    <property type="match status" value="1"/>
</dbReference>
<dbReference type="Gene3D" id="3.50.50.60">
    <property type="entry name" value="FAD/NAD(P)-binding domain"/>
    <property type="match status" value="1"/>
</dbReference>
<comment type="subcellular location">
    <subcellularLocation>
        <location evidence="3">Cytoplasm</location>
    </subcellularLocation>
</comment>
<evidence type="ECO:0000313" key="19">
    <source>
        <dbReference type="Proteomes" id="UP000494218"/>
    </source>
</evidence>
<dbReference type="AlphaFoldDB" id="A0A6P2SL69"/>
<dbReference type="GO" id="GO:0008115">
    <property type="term" value="F:sarcosine oxidase activity"/>
    <property type="evidence" value="ECO:0007669"/>
    <property type="project" value="InterPro"/>
</dbReference>
<dbReference type="Pfam" id="PF01266">
    <property type="entry name" value="DAO"/>
    <property type="match status" value="1"/>
</dbReference>
<dbReference type="PANTHER" id="PTHR13847:SF287">
    <property type="entry name" value="FAD-DEPENDENT OXIDOREDUCTASE DOMAIN-CONTAINING PROTEIN 1"/>
    <property type="match status" value="1"/>
</dbReference>
<organism evidence="18 19">
    <name type="scientific">Burkholderia lata (strain ATCC 17760 / DSM 23089 / LMG 22485 / NCIMB 9086 / R18194 / 383)</name>
    <dbReference type="NCBI Taxonomy" id="482957"/>
    <lineage>
        <taxon>Bacteria</taxon>
        <taxon>Pseudomonadati</taxon>
        <taxon>Pseudomonadota</taxon>
        <taxon>Betaproteobacteria</taxon>
        <taxon>Burkholderiales</taxon>
        <taxon>Burkholderiaceae</taxon>
        <taxon>Burkholderia</taxon>
        <taxon>Burkholderia cepacia complex</taxon>
    </lineage>
</organism>
<dbReference type="InterPro" id="IPR006076">
    <property type="entry name" value="FAD-dep_OxRdtase"/>
</dbReference>
<comment type="cofactor">
    <cofactor evidence="1">
        <name>FMN</name>
        <dbReference type="ChEBI" id="CHEBI:58210"/>
    </cofactor>
</comment>
<dbReference type="EC" id="1.5.3.24" evidence="11"/>
<evidence type="ECO:0000256" key="7">
    <source>
        <dbReference type="ARBA" id="ARBA00022741"/>
    </source>
</evidence>
<dbReference type="SUPFAM" id="SSF54373">
    <property type="entry name" value="FAD-linked reductases, C-terminal domain"/>
    <property type="match status" value="1"/>
</dbReference>
<dbReference type="PROSITE" id="PS50206">
    <property type="entry name" value="RHODANESE_3"/>
    <property type="match status" value="1"/>
</dbReference>
<evidence type="ECO:0000256" key="13">
    <source>
        <dbReference type="ARBA" id="ARBA00044216"/>
    </source>
</evidence>
<reference evidence="18 19" key="1">
    <citation type="submission" date="2019-09" db="EMBL/GenBank/DDBJ databases">
        <authorList>
            <person name="Depoorter E."/>
        </authorList>
    </citation>
    <scope>NUCLEOTIDE SEQUENCE [LARGE SCALE GENOMIC DNA]</scope>
    <source>
        <strain evidence="18">LMG 23254</strain>
    </source>
</reference>
<keyword evidence="8" id="KW-0274">FAD</keyword>
<comment type="similarity">
    <text evidence="10">Belongs to the SoxB family.</text>
</comment>
<evidence type="ECO:0000256" key="16">
    <source>
        <dbReference type="ARBA" id="ARBA00048917"/>
    </source>
</evidence>
<keyword evidence="4" id="KW-0963">Cytoplasm</keyword>
<feature type="domain" description="Rhodanese" evidence="17">
    <location>
        <begin position="37"/>
        <end position="80"/>
    </location>
</feature>
<evidence type="ECO:0000256" key="2">
    <source>
        <dbReference type="ARBA" id="ARBA00001974"/>
    </source>
</evidence>
<dbReference type="NCBIfam" id="TIGR01373">
    <property type="entry name" value="soxB"/>
    <property type="match status" value="1"/>
</dbReference>
<evidence type="ECO:0000256" key="11">
    <source>
        <dbReference type="ARBA" id="ARBA00044044"/>
    </source>
</evidence>
<evidence type="ECO:0000259" key="17">
    <source>
        <dbReference type="PROSITE" id="PS50206"/>
    </source>
</evidence>
<dbReference type="Proteomes" id="UP000494218">
    <property type="component" value="Unassembled WGS sequence"/>
</dbReference>
<evidence type="ECO:0000313" key="18">
    <source>
        <dbReference type="EMBL" id="VWC51057.1"/>
    </source>
</evidence>
<accession>A0A6P2SL69</accession>
<keyword evidence="5" id="KW-0285">Flavoprotein</keyword>
<evidence type="ECO:0000256" key="15">
    <source>
        <dbReference type="ARBA" id="ARBA00047316"/>
    </source>
</evidence>
<comment type="cofactor">
    <cofactor evidence="2">
        <name>FAD</name>
        <dbReference type="ChEBI" id="CHEBI:57692"/>
    </cofactor>
</comment>
<dbReference type="RefSeq" id="WP_175035742.1">
    <property type="nucleotide sequence ID" value="NZ_CABVPW010000072.1"/>
</dbReference>